<dbReference type="SUPFAM" id="SSF103088">
    <property type="entry name" value="OmpA-like"/>
    <property type="match status" value="1"/>
</dbReference>
<evidence type="ECO:0000259" key="10">
    <source>
        <dbReference type="PROSITE" id="PS51123"/>
    </source>
</evidence>
<evidence type="ECO:0000256" key="5">
    <source>
        <dbReference type="ARBA" id="ARBA00022989"/>
    </source>
</evidence>
<dbReference type="EMBL" id="BMMF01000004">
    <property type="protein sequence ID" value="GGK31044.1"/>
    <property type="molecule type" value="Genomic_DNA"/>
</dbReference>
<evidence type="ECO:0000313" key="12">
    <source>
        <dbReference type="Proteomes" id="UP000600449"/>
    </source>
</evidence>
<dbReference type="PANTHER" id="PTHR30329">
    <property type="entry name" value="STATOR ELEMENT OF FLAGELLAR MOTOR COMPLEX"/>
    <property type="match status" value="1"/>
</dbReference>
<dbReference type="Pfam" id="PF13677">
    <property type="entry name" value="MotB_plug"/>
    <property type="match status" value="1"/>
</dbReference>
<dbReference type="Gene3D" id="3.30.1330.60">
    <property type="entry name" value="OmpA-like domain"/>
    <property type="match status" value="1"/>
</dbReference>
<dbReference type="InterPro" id="IPR006665">
    <property type="entry name" value="OmpA-like"/>
</dbReference>
<dbReference type="InterPro" id="IPR025713">
    <property type="entry name" value="MotB-like_N_dom"/>
</dbReference>
<dbReference type="AlphaFoldDB" id="A0A917Q6X8"/>
<dbReference type="PROSITE" id="PS51123">
    <property type="entry name" value="OMPA_2"/>
    <property type="match status" value="1"/>
</dbReference>
<evidence type="ECO:0000256" key="8">
    <source>
        <dbReference type="SAM" id="Coils"/>
    </source>
</evidence>
<keyword evidence="4" id="KW-0812">Transmembrane</keyword>
<organism evidence="11 12">
    <name type="scientific">Salinarimonas ramus</name>
    <dbReference type="NCBI Taxonomy" id="690164"/>
    <lineage>
        <taxon>Bacteria</taxon>
        <taxon>Pseudomonadati</taxon>
        <taxon>Pseudomonadota</taxon>
        <taxon>Alphaproteobacteria</taxon>
        <taxon>Hyphomicrobiales</taxon>
        <taxon>Salinarimonadaceae</taxon>
        <taxon>Salinarimonas</taxon>
    </lineage>
</organism>
<evidence type="ECO:0000256" key="3">
    <source>
        <dbReference type="ARBA" id="ARBA00022475"/>
    </source>
</evidence>
<dbReference type="InterPro" id="IPR036737">
    <property type="entry name" value="OmpA-like_sf"/>
</dbReference>
<evidence type="ECO:0000256" key="6">
    <source>
        <dbReference type="ARBA" id="ARBA00023136"/>
    </source>
</evidence>
<evidence type="ECO:0000256" key="9">
    <source>
        <dbReference type="SAM" id="MobiDB-lite"/>
    </source>
</evidence>
<keyword evidence="5" id="KW-1133">Transmembrane helix</keyword>
<keyword evidence="3" id="KW-1003">Cell membrane</keyword>
<comment type="subcellular location">
    <subcellularLocation>
        <location evidence="1">Cell membrane</location>
        <topology evidence="1">Single-pass membrane protein</topology>
    </subcellularLocation>
</comment>
<comment type="similarity">
    <text evidence="2">Belongs to the MotB family.</text>
</comment>
<feature type="region of interest" description="Disordered" evidence="9">
    <location>
        <begin position="75"/>
        <end position="103"/>
    </location>
</feature>
<evidence type="ECO:0000256" key="2">
    <source>
        <dbReference type="ARBA" id="ARBA00008914"/>
    </source>
</evidence>
<keyword evidence="8" id="KW-0175">Coiled coil</keyword>
<evidence type="ECO:0000256" key="1">
    <source>
        <dbReference type="ARBA" id="ARBA00004162"/>
    </source>
</evidence>
<dbReference type="GO" id="GO:0005886">
    <property type="term" value="C:plasma membrane"/>
    <property type="evidence" value="ECO:0007669"/>
    <property type="project" value="UniProtKB-SubCell"/>
</dbReference>
<accession>A0A917Q6X8</accession>
<name>A0A917Q6X8_9HYPH</name>
<keyword evidence="12" id="KW-1185">Reference proteome</keyword>
<feature type="region of interest" description="Disordered" evidence="9">
    <location>
        <begin position="1"/>
        <end position="23"/>
    </location>
</feature>
<keyword evidence="6 7" id="KW-0472">Membrane</keyword>
<dbReference type="NCBIfam" id="NF004651">
    <property type="entry name" value="PRK05996.1"/>
    <property type="match status" value="1"/>
</dbReference>
<evidence type="ECO:0000256" key="7">
    <source>
        <dbReference type="PROSITE-ProRule" id="PRU00473"/>
    </source>
</evidence>
<dbReference type="PANTHER" id="PTHR30329:SF21">
    <property type="entry name" value="LIPOPROTEIN YIAD-RELATED"/>
    <property type="match status" value="1"/>
</dbReference>
<evidence type="ECO:0000313" key="11">
    <source>
        <dbReference type="EMBL" id="GGK31044.1"/>
    </source>
</evidence>
<protein>
    <recommendedName>
        <fullName evidence="10">OmpA-like domain-containing protein</fullName>
    </recommendedName>
</protein>
<proteinExistence type="inferred from homology"/>
<dbReference type="RefSeq" id="WP_188911657.1">
    <property type="nucleotide sequence ID" value="NZ_BMMF01000004.1"/>
</dbReference>
<dbReference type="Pfam" id="PF00691">
    <property type="entry name" value="OmpA"/>
    <property type="match status" value="1"/>
</dbReference>
<dbReference type="Proteomes" id="UP000600449">
    <property type="component" value="Unassembled WGS sequence"/>
</dbReference>
<sequence length="476" mass="50364">MQENQGHELVIIRRRPDPEADEPKGGVWKIAYADFMTAMMAFFLVMWLINATDQETREVVASYFNPIRLAEATTDRKGLRDPDQSSEGVDLEERSDAPVTQADDVVEADPVVQPVERRYSETALFQDPYAVLAELSAQAAFAPPSPAAGIDVTPGERGEPGLVGGDAFRDPFDPVYWQLAPQVNVGRADGDGTGGPMGLPDAAAPLGLGGPEGSQPQAMAALPLPDAETFAVAGEIALDGEAQAMAGAAARAVADAEAALELAVAEVEAAEEAMEAEVAAVEVAVEEEIAAGEEAAEVAEAVALEETTEEEASEDPALSRAGALRARIAAAMAEATGAPAPANAPAIEVSATSEGLLVSLTDAADFGMFAIGSAEPRPELVRVIEEIAPILAEEAGAIVIRGHTDARPFRSEDYDNWRLSSARAHMAYYMLVRGGFAEERILRVEGHADRLLKVADDPFAAENRRIEILLREEARS</sequence>
<evidence type="ECO:0000256" key="4">
    <source>
        <dbReference type="ARBA" id="ARBA00022692"/>
    </source>
</evidence>
<dbReference type="InterPro" id="IPR050330">
    <property type="entry name" value="Bact_OuterMem_StrucFunc"/>
</dbReference>
<feature type="domain" description="OmpA-like" evidence="10">
    <location>
        <begin position="356"/>
        <end position="474"/>
    </location>
</feature>
<dbReference type="CDD" id="cd07185">
    <property type="entry name" value="OmpA_C-like"/>
    <property type="match status" value="1"/>
</dbReference>
<gene>
    <name evidence="11" type="ORF">GCM10011322_17050</name>
</gene>
<feature type="compositionally biased region" description="Basic and acidic residues" evidence="9">
    <location>
        <begin position="10"/>
        <end position="23"/>
    </location>
</feature>
<reference evidence="11 12" key="1">
    <citation type="journal article" date="2014" name="Int. J. Syst. Evol. Microbiol.">
        <title>Complete genome sequence of Corynebacterium casei LMG S-19264T (=DSM 44701T), isolated from a smear-ripened cheese.</title>
        <authorList>
            <consortium name="US DOE Joint Genome Institute (JGI-PGF)"/>
            <person name="Walter F."/>
            <person name="Albersmeier A."/>
            <person name="Kalinowski J."/>
            <person name="Ruckert C."/>
        </authorList>
    </citation>
    <scope>NUCLEOTIDE SEQUENCE [LARGE SCALE GENOMIC DNA]</scope>
    <source>
        <strain evidence="11 12">CGMCC 1.9161</strain>
    </source>
</reference>
<feature type="coiled-coil region" evidence="8">
    <location>
        <begin position="253"/>
        <end position="287"/>
    </location>
</feature>
<comment type="caution">
    <text evidence="11">The sequence shown here is derived from an EMBL/GenBank/DDBJ whole genome shotgun (WGS) entry which is preliminary data.</text>
</comment>